<dbReference type="Proteomes" id="UP000639338">
    <property type="component" value="Unassembled WGS sequence"/>
</dbReference>
<dbReference type="EMBL" id="JACMRX010000004">
    <property type="protein sequence ID" value="KAF7991147.1"/>
    <property type="molecule type" value="Genomic_DNA"/>
</dbReference>
<dbReference type="Pfam" id="PF05253">
    <property type="entry name" value="zf-U11-48K"/>
    <property type="match status" value="1"/>
</dbReference>
<feature type="domain" description="CHHC U11-48K-type" evidence="4">
    <location>
        <begin position="39"/>
        <end position="66"/>
    </location>
</feature>
<dbReference type="InterPro" id="IPR036236">
    <property type="entry name" value="Znf_C2H2_sf"/>
</dbReference>
<dbReference type="GO" id="GO:0008270">
    <property type="term" value="F:zinc ion binding"/>
    <property type="evidence" value="ECO:0007669"/>
    <property type="project" value="UniProtKB-KW"/>
</dbReference>
<keyword evidence="3" id="KW-0862">Zinc</keyword>
<name>A0A834XT46_APHGI</name>
<dbReference type="InterPro" id="IPR022776">
    <property type="entry name" value="TRM13/UPF0224_CHHC_Znf_dom"/>
</dbReference>
<evidence type="ECO:0000256" key="3">
    <source>
        <dbReference type="ARBA" id="ARBA00022833"/>
    </source>
</evidence>
<dbReference type="PROSITE" id="PS51800">
    <property type="entry name" value="ZF_CHHC_U11_48K"/>
    <property type="match status" value="2"/>
</dbReference>
<evidence type="ECO:0000259" key="4">
    <source>
        <dbReference type="PROSITE" id="PS51800"/>
    </source>
</evidence>
<proteinExistence type="predicted"/>
<evidence type="ECO:0000313" key="5">
    <source>
        <dbReference type="EMBL" id="KAF7991147.1"/>
    </source>
</evidence>
<gene>
    <name evidence="5" type="ORF">HCN44_002709</name>
</gene>
<sequence>MPVESAYVVCPLDVHHVILKKRIQTHLTKCERQHDMTKKSKCPYNLTHIVDTIVFPHHLETCPDAISVHQYTYNTDQKPLAGVLTLEEVIKHQEGLDFGEENWDSAKTGPGYDPNKTIGEKMIIRQLSVASKKERKDFRLAERKRHQLGSDTSSYDGRLSSIYAGSELQLPNKMRLPRSQSKTMSLESISMGKLKRELLSASQQNLQDTSTVVEEADVPATKKLENKDSNEKLVDNITDDLDKIKLNDQVNNVDDDKEKSKKKLVEKLSRLRRLAPKFPSVVDVDEKNLTKIPGESYAVLAPWSSSKSINNN</sequence>
<keyword evidence="1" id="KW-0479">Metal-binding</keyword>
<organism evidence="5 6">
    <name type="scientific">Aphidius gifuensis</name>
    <name type="common">Parasitoid wasp</name>
    <dbReference type="NCBI Taxonomy" id="684658"/>
    <lineage>
        <taxon>Eukaryota</taxon>
        <taxon>Metazoa</taxon>
        <taxon>Ecdysozoa</taxon>
        <taxon>Arthropoda</taxon>
        <taxon>Hexapoda</taxon>
        <taxon>Insecta</taxon>
        <taxon>Pterygota</taxon>
        <taxon>Neoptera</taxon>
        <taxon>Endopterygota</taxon>
        <taxon>Hymenoptera</taxon>
        <taxon>Apocrita</taxon>
        <taxon>Ichneumonoidea</taxon>
        <taxon>Braconidae</taxon>
        <taxon>Aphidiinae</taxon>
        <taxon>Aphidius</taxon>
    </lineage>
</organism>
<feature type="domain" description="CHHC U11-48K-type" evidence="4">
    <location>
        <begin position="7"/>
        <end position="34"/>
    </location>
</feature>
<evidence type="ECO:0000256" key="2">
    <source>
        <dbReference type="ARBA" id="ARBA00022771"/>
    </source>
</evidence>
<dbReference type="SUPFAM" id="SSF57667">
    <property type="entry name" value="beta-beta-alpha zinc fingers"/>
    <property type="match status" value="1"/>
</dbReference>
<keyword evidence="2" id="KW-0863">Zinc-finger</keyword>
<dbReference type="AlphaFoldDB" id="A0A834XT46"/>
<evidence type="ECO:0000313" key="6">
    <source>
        <dbReference type="Proteomes" id="UP000639338"/>
    </source>
</evidence>
<reference evidence="5 6" key="1">
    <citation type="submission" date="2020-08" db="EMBL/GenBank/DDBJ databases">
        <title>Aphidius gifuensis genome sequencing and assembly.</title>
        <authorList>
            <person name="Du Z."/>
        </authorList>
    </citation>
    <scope>NUCLEOTIDE SEQUENCE [LARGE SCALE GENOMIC DNA]</scope>
    <source>
        <strain evidence="5">YNYX2018</strain>
        <tissue evidence="5">Adults</tissue>
    </source>
</reference>
<keyword evidence="6" id="KW-1185">Reference proteome</keyword>
<protein>
    <recommendedName>
        <fullName evidence="4">CHHC U11-48K-type domain-containing protein</fullName>
    </recommendedName>
</protein>
<comment type="caution">
    <text evidence="5">The sequence shown here is derived from an EMBL/GenBank/DDBJ whole genome shotgun (WGS) entry which is preliminary data.</text>
</comment>
<dbReference type="OrthoDB" id="5839404at2759"/>
<evidence type="ECO:0000256" key="1">
    <source>
        <dbReference type="ARBA" id="ARBA00022723"/>
    </source>
</evidence>
<accession>A0A834XT46</accession>